<feature type="transmembrane region" description="Helical" evidence="7">
    <location>
        <begin position="243"/>
        <end position="268"/>
    </location>
</feature>
<dbReference type="RefSeq" id="WP_069109057.1">
    <property type="nucleotide sequence ID" value="NZ_FNUC01000004.1"/>
</dbReference>
<reference evidence="10" key="1">
    <citation type="submission" date="2016-10" db="EMBL/GenBank/DDBJ databases">
        <authorList>
            <person name="Varghese N."/>
            <person name="Submissions S."/>
        </authorList>
    </citation>
    <scope>NUCLEOTIDE SEQUENCE [LARGE SCALE GENOMIC DNA]</scope>
    <source>
        <strain evidence="10">DSM 45237</strain>
    </source>
</reference>
<dbReference type="InterPro" id="IPR050250">
    <property type="entry name" value="Macrolide_Exporter_MacB"/>
</dbReference>
<organism evidence="9 10">
    <name type="scientific">Jiangella alba</name>
    <dbReference type="NCBI Taxonomy" id="561176"/>
    <lineage>
        <taxon>Bacteria</taxon>
        <taxon>Bacillati</taxon>
        <taxon>Actinomycetota</taxon>
        <taxon>Actinomycetes</taxon>
        <taxon>Jiangellales</taxon>
        <taxon>Jiangellaceae</taxon>
        <taxon>Jiangella</taxon>
    </lineage>
</organism>
<evidence type="ECO:0000256" key="1">
    <source>
        <dbReference type="ARBA" id="ARBA00004651"/>
    </source>
</evidence>
<dbReference type="PANTHER" id="PTHR30572">
    <property type="entry name" value="MEMBRANE COMPONENT OF TRANSPORTER-RELATED"/>
    <property type="match status" value="1"/>
</dbReference>
<keyword evidence="2" id="KW-1003">Cell membrane</keyword>
<feature type="transmembrane region" description="Helical" evidence="7">
    <location>
        <begin position="597"/>
        <end position="624"/>
    </location>
</feature>
<dbReference type="STRING" id="561176.SAMN04488561_5140"/>
<keyword evidence="5 7" id="KW-0472">Membrane</keyword>
<feature type="transmembrane region" description="Helical" evidence="7">
    <location>
        <begin position="552"/>
        <end position="585"/>
    </location>
</feature>
<dbReference type="GO" id="GO:0022857">
    <property type="term" value="F:transmembrane transporter activity"/>
    <property type="evidence" value="ECO:0007669"/>
    <property type="project" value="TreeGrafter"/>
</dbReference>
<feature type="domain" description="ABC3 transporter permease C-terminal" evidence="8">
    <location>
        <begin position="69"/>
        <end position="190"/>
    </location>
</feature>
<dbReference type="Pfam" id="PF02687">
    <property type="entry name" value="FtsX"/>
    <property type="match status" value="2"/>
</dbReference>
<feature type="transmembrane region" description="Helical" evidence="7">
    <location>
        <begin position="161"/>
        <end position="181"/>
    </location>
</feature>
<evidence type="ECO:0000256" key="4">
    <source>
        <dbReference type="ARBA" id="ARBA00022989"/>
    </source>
</evidence>
<feature type="transmembrane region" description="Helical" evidence="7">
    <location>
        <begin position="112"/>
        <end position="132"/>
    </location>
</feature>
<evidence type="ECO:0000256" key="6">
    <source>
        <dbReference type="ARBA" id="ARBA00038076"/>
    </source>
</evidence>
<comment type="similarity">
    <text evidence="6">Belongs to the ABC-4 integral membrane protein family.</text>
</comment>
<proteinExistence type="inferred from homology"/>
<evidence type="ECO:0000256" key="3">
    <source>
        <dbReference type="ARBA" id="ARBA00022692"/>
    </source>
</evidence>
<gene>
    <name evidence="9" type="ORF">SAMN04488561_5140</name>
</gene>
<feature type="transmembrane region" description="Helical" evidence="7">
    <location>
        <begin position="509"/>
        <end position="531"/>
    </location>
</feature>
<feature type="transmembrane region" description="Helical" evidence="7">
    <location>
        <begin position="213"/>
        <end position="237"/>
    </location>
</feature>
<feature type="domain" description="ABC3 transporter permease C-terminal" evidence="8">
    <location>
        <begin position="511"/>
        <end position="622"/>
    </location>
</feature>
<feature type="transmembrane region" description="Helical" evidence="7">
    <location>
        <begin position="63"/>
        <end position="91"/>
    </location>
</feature>
<dbReference type="InterPro" id="IPR003838">
    <property type="entry name" value="ABC3_permease_C"/>
</dbReference>
<evidence type="ECO:0000313" key="9">
    <source>
        <dbReference type="EMBL" id="SEF15928.1"/>
    </source>
</evidence>
<comment type="subcellular location">
    <subcellularLocation>
        <location evidence="1">Cell membrane</location>
        <topology evidence="1">Multi-pass membrane protein</topology>
    </subcellularLocation>
</comment>
<dbReference type="PANTHER" id="PTHR30572:SF4">
    <property type="entry name" value="ABC TRANSPORTER PERMEASE YTRF"/>
    <property type="match status" value="1"/>
</dbReference>
<dbReference type="GO" id="GO:0005886">
    <property type="term" value="C:plasma membrane"/>
    <property type="evidence" value="ECO:0007669"/>
    <property type="project" value="UniProtKB-SubCell"/>
</dbReference>
<sequence length="637" mass="64522">MIGLSLRGFRDRWPLFAGAVLTVAVGVALIASAAAIAASATPPDTAGLTPHEAAAVRDAFDGVATVMIISAILAGFLTVFIVATTFSFTVAERRRDLALLRLLGAGRLQVRLVLTGEAVLLGTAGAALGLPLTDPAVRTQLWLLRRAEFVPDGFVLTRPSWAGWVAAGIGIGVAVFGVAAASRRAARIPPLEAVRGAPAAASVMTAGRWAGGLAMLALTVVQIVAASFVGVIVALALGLGVAITGAVAFGLLGPALLPPVSLLLGLPVRATTLGRLAQANIRDGVQRSASTAAPVIVLVAMVLSLTGAVNATTSAVTAEQREGTDADLVVATTGEHVAVLARLPGVAAASPEQVLPLTVDLPGADRRLDGIAVIDPDAYGRVHRVRPVAGELDDLTGPAIAVMEQPTDGVRYTVGERATVTVGDTAVDVRIAVVLPERLSGQQQVLVPRDLVPADELAAAPADVLLRIAPGHDPATVARAAAAYGDVTDVDAWIAAAARDQQRTNTTTLAVLLVLAALYTVMAVVNAMVIAGTGRRREHAVARLSGLTRAQVVATTAVEALLVAATGLVLGALVVTAALAGIAVAARRSVGTAIVEVPWTLAAATVAGTLLLAAVVAPAVSLLVTRGRPVVLAAARE</sequence>
<evidence type="ECO:0000259" key="8">
    <source>
        <dbReference type="Pfam" id="PF02687"/>
    </source>
</evidence>
<keyword evidence="4 7" id="KW-1133">Transmembrane helix</keyword>
<name>A0A1H5PRT0_9ACTN</name>
<protein>
    <submittedName>
        <fullName evidence="9">Putative ABC transport system permease protein</fullName>
    </submittedName>
</protein>
<dbReference type="AlphaFoldDB" id="A0A1H5PRT0"/>
<keyword evidence="10" id="KW-1185">Reference proteome</keyword>
<dbReference type="OrthoDB" id="3223244at2"/>
<evidence type="ECO:0000256" key="5">
    <source>
        <dbReference type="ARBA" id="ARBA00023136"/>
    </source>
</evidence>
<keyword evidence="3 7" id="KW-0812">Transmembrane</keyword>
<accession>A0A1H5PRT0</accession>
<evidence type="ECO:0000256" key="2">
    <source>
        <dbReference type="ARBA" id="ARBA00022475"/>
    </source>
</evidence>
<dbReference type="Proteomes" id="UP000181980">
    <property type="component" value="Unassembled WGS sequence"/>
</dbReference>
<evidence type="ECO:0000313" key="10">
    <source>
        <dbReference type="Proteomes" id="UP000181980"/>
    </source>
</evidence>
<evidence type="ECO:0000256" key="7">
    <source>
        <dbReference type="SAM" id="Phobius"/>
    </source>
</evidence>
<dbReference type="EMBL" id="FNUC01000004">
    <property type="protein sequence ID" value="SEF15928.1"/>
    <property type="molecule type" value="Genomic_DNA"/>
</dbReference>
<feature type="transmembrane region" description="Helical" evidence="7">
    <location>
        <begin position="289"/>
        <end position="309"/>
    </location>
</feature>